<dbReference type="Gene3D" id="3.30.420.10">
    <property type="entry name" value="Ribonuclease H-like superfamily/Ribonuclease H"/>
    <property type="match status" value="1"/>
</dbReference>
<dbReference type="CDD" id="cd09274">
    <property type="entry name" value="RNase_HI_RT_Ty3"/>
    <property type="match status" value="1"/>
</dbReference>
<dbReference type="PROSITE" id="PS50994">
    <property type="entry name" value="INTEGRASE"/>
    <property type="match status" value="1"/>
</dbReference>
<dbReference type="InterPro" id="IPR001584">
    <property type="entry name" value="Integrase_cat-core"/>
</dbReference>
<keyword evidence="1" id="KW-0808">Transferase</keyword>
<organism evidence="8 9">
    <name type="scientific">Cuscuta europaea</name>
    <name type="common">European dodder</name>
    <dbReference type="NCBI Taxonomy" id="41803"/>
    <lineage>
        <taxon>Eukaryota</taxon>
        <taxon>Viridiplantae</taxon>
        <taxon>Streptophyta</taxon>
        <taxon>Embryophyta</taxon>
        <taxon>Tracheophyta</taxon>
        <taxon>Spermatophyta</taxon>
        <taxon>Magnoliopsida</taxon>
        <taxon>eudicotyledons</taxon>
        <taxon>Gunneridae</taxon>
        <taxon>Pentapetalae</taxon>
        <taxon>asterids</taxon>
        <taxon>lamiids</taxon>
        <taxon>Solanales</taxon>
        <taxon>Convolvulaceae</taxon>
        <taxon>Cuscuteae</taxon>
        <taxon>Cuscuta</taxon>
        <taxon>Cuscuta subgen. Cuscuta</taxon>
    </lineage>
</organism>
<keyword evidence="9" id="KW-1185">Reference proteome</keyword>
<proteinExistence type="predicted"/>
<keyword evidence="6" id="KW-0695">RNA-directed DNA polymerase</keyword>
<comment type="caution">
    <text evidence="8">The sequence shown here is derived from an EMBL/GenBank/DDBJ whole genome shotgun (WGS) entry which is preliminary data.</text>
</comment>
<sequence>MTTTPVLALPNFIQPFTIETDACEEGIGAVLMQMGRPFAYLSKKLAPQHLGLSVYEKEFMAVLLAIQKWKHYIQGSKFVIKIDQQSLKHLLHQRISTPLQQKWITKFLGLDYEIYYKRGVENKVADALSRKEIATQECWGITRVQPTWVQQIKDNYVHDPYLTEVIKNKGKDQDIHPEFEVIGDILRHKGIVVVGNSSGLRHIIFRELHASSVGGHSGIQATLTRVKKNFFSPKMTSHITQWVKECEVCAITKPHKGPYPGLLQPLPIPDQAWSHISTYLIEGLPKSHGKDVILVVVDRLTKFGHFIPLSHPFTAHTVARVFLDTIFKLHGQPLSILTDRGTVFASAFWKDLFKLLGSTLNYTSSYHPETDGQTERLNQCLESYPRALTHQNPKQTRDRTIRSLTGPNLDHRVIYRTGSGPPGCRSDRIQTVGSFDR</sequence>
<evidence type="ECO:0000256" key="5">
    <source>
        <dbReference type="ARBA" id="ARBA00022801"/>
    </source>
</evidence>
<evidence type="ECO:0000256" key="6">
    <source>
        <dbReference type="ARBA" id="ARBA00022918"/>
    </source>
</evidence>
<keyword evidence="2" id="KW-0548">Nucleotidyltransferase</keyword>
<dbReference type="Pfam" id="PF17921">
    <property type="entry name" value="Integrase_H2C2"/>
    <property type="match status" value="1"/>
</dbReference>
<evidence type="ECO:0000313" key="9">
    <source>
        <dbReference type="Proteomes" id="UP001152484"/>
    </source>
</evidence>
<dbReference type="InterPro" id="IPR041588">
    <property type="entry name" value="Integrase_H2C2"/>
</dbReference>
<dbReference type="InterPro" id="IPR012337">
    <property type="entry name" value="RNaseH-like_sf"/>
</dbReference>
<dbReference type="PANTHER" id="PTHR37984:SF5">
    <property type="entry name" value="PROTEIN NYNRIN-LIKE"/>
    <property type="match status" value="1"/>
</dbReference>
<dbReference type="GO" id="GO:0003676">
    <property type="term" value="F:nucleic acid binding"/>
    <property type="evidence" value="ECO:0007669"/>
    <property type="project" value="InterPro"/>
</dbReference>
<protein>
    <recommendedName>
        <fullName evidence="7">Integrase catalytic domain-containing protein</fullName>
    </recommendedName>
</protein>
<evidence type="ECO:0000259" key="7">
    <source>
        <dbReference type="PROSITE" id="PS50994"/>
    </source>
</evidence>
<evidence type="ECO:0000256" key="1">
    <source>
        <dbReference type="ARBA" id="ARBA00022679"/>
    </source>
</evidence>
<dbReference type="GO" id="GO:0003964">
    <property type="term" value="F:RNA-directed DNA polymerase activity"/>
    <property type="evidence" value="ECO:0007669"/>
    <property type="project" value="UniProtKB-KW"/>
</dbReference>
<dbReference type="Proteomes" id="UP001152484">
    <property type="component" value="Unassembled WGS sequence"/>
</dbReference>
<dbReference type="InterPro" id="IPR041373">
    <property type="entry name" value="RT_RNaseH"/>
</dbReference>
<keyword evidence="3" id="KW-0540">Nuclease</keyword>
<dbReference type="EMBL" id="CAMAPE010000010">
    <property type="protein sequence ID" value="CAH9076095.1"/>
    <property type="molecule type" value="Genomic_DNA"/>
</dbReference>
<feature type="domain" description="Integrase catalytic" evidence="7">
    <location>
        <begin position="263"/>
        <end position="429"/>
    </location>
</feature>
<dbReference type="GO" id="GO:0004519">
    <property type="term" value="F:endonuclease activity"/>
    <property type="evidence" value="ECO:0007669"/>
    <property type="project" value="UniProtKB-KW"/>
</dbReference>
<dbReference type="Gene3D" id="1.10.340.70">
    <property type="match status" value="1"/>
</dbReference>
<dbReference type="PANTHER" id="PTHR37984">
    <property type="entry name" value="PROTEIN CBG26694"/>
    <property type="match status" value="1"/>
</dbReference>
<gene>
    <name evidence="8" type="ORF">CEURO_LOCUS5698</name>
</gene>
<evidence type="ECO:0000256" key="3">
    <source>
        <dbReference type="ARBA" id="ARBA00022722"/>
    </source>
</evidence>
<dbReference type="OrthoDB" id="2013610at2759"/>
<evidence type="ECO:0000313" key="8">
    <source>
        <dbReference type="EMBL" id="CAH9076095.1"/>
    </source>
</evidence>
<dbReference type="Pfam" id="PF17917">
    <property type="entry name" value="RT_RNaseH"/>
    <property type="match status" value="1"/>
</dbReference>
<evidence type="ECO:0000256" key="2">
    <source>
        <dbReference type="ARBA" id="ARBA00022695"/>
    </source>
</evidence>
<keyword evidence="5" id="KW-0378">Hydrolase</keyword>
<reference evidence="8" key="1">
    <citation type="submission" date="2022-07" db="EMBL/GenBank/DDBJ databases">
        <authorList>
            <person name="Macas J."/>
            <person name="Novak P."/>
            <person name="Neumann P."/>
        </authorList>
    </citation>
    <scope>NUCLEOTIDE SEQUENCE</scope>
</reference>
<dbReference type="GO" id="GO:0015074">
    <property type="term" value="P:DNA integration"/>
    <property type="evidence" value="ECO:0007669"/>
    <property type="project" value="InterPro"/>
</dbReference>
<dbReference type="GO" id="GO:0016787">
    <property type="term" value="F:hydrolase activity"/>
    <property type="evidence" value="ECO:0007669"/>
    <property type="project" value="UniProtKB-KW"/>
</dbReference>
<dbReference type="InterPro" id="IPR050951">
    <property type="entry name" value="Retrovirus_Pol_polyprotein"/>
</dbReference>
<accession>A0A9P0YUF1</accession>
<dbReference type="SUPFAM" id="SSF56672">
    <property type="entry name" value="DNA/RNA polymerases"/>
    <property type="match status" value="1"/>
</dbReference>
<keyword evidence="4" id="KW-0255">Endonuclease</keyword>
<dbReference type="AlphaFoldDB" id="A0A9P0YUF1"/>
<dbReference type="Gene3D" id="3.10.20.370">
    <property type="match status" value="1"/>
</dbReference>
<dbReference type="InterPro" id="IPR043502">
    <property type="entry name" value="DNA/RNA_pol_sf"/>
</dbReference>
<dbReference type="InterPro" id="IPR036397">
    <property type="entry name" value="RNaseH_sf"/>
</dbReference>
<dbReference type="SUPFAM" id="SSF53098">
    <property type="entry name" value="Ribonuclease H-like"/>
    <property type="match status" value="1"/>
</dbReference>
<evidence type="ECO:0000256" key="4">
    <source>
        <dbReference type="ARBA" id="ARBA00022759"/>
    </source>
</evidence>
<name>A0A9P0YUF1_CUSEU</name>